<reference evidence="4 5" key="1">
    <citation type="submission" date="2022-12" db="EMBL/GenBank/DDBJ databases">
        <title>Chromosome-level genome assembly of true bugs.</title>
        <authorList>
            <person name="Ma L."/>
            <person name="Li H."/>
        </authorList>
    </citation>
    <scope>NUCLEOTIDE SEQUENCE [LARGE SCALE GENOMIC DNA]</scope>
    <source>
        <strain evidence="4">Lab_2022b</strain>
    </source>
</reference>
<accession>A0AAW1D928</accession>
<keyword evidence="2" id="KW-1133">Transmembrane helix</keyword>
<dbReference type="InterPro" id="IPR000608">
    <property type="entry name" value="UBC"/>
</dbReference>
<name>A0AAW1D928_9HEMI</name>
<feature type="domain" description="UBC core" evidence="3">
    <location>
        <begin position="12"/>
        <end position="160"/>
    </location>
</feature>
<feature type="transmembrane region" description="Helical" evidence="2">
    <location>
        <begin position="246"/>
        <end position="263"/>
    </location>
</feature>
<dbReference type="InterPro" id="IPR050113">
    <property type="entry name" value="Ub_conjugating_enzyme"/>
</dbReference>
<dbReference type="SUPFAM" id="SSF54495">
    <property type="entry name" value="UBC-like"/>
    <property type="match status" value="1"/>
</dbReference>
<organism evidence="4 5">
    <name type="scientific">Rhynocoris fuscipes</name>
    <dbReference type="NCBI Taxonomy" id="488301"/>
    <lineage>
        <taxon>Eukaryota</taxon>
        <taxon>Metazoa</taxon>
        <taxon>Ecdysozoa</taxon>
        <taxon>Arthropoda</taxon>
        <taxon>Hexapoda</taxon>
        <taxon>Insecta</taxon>
        <taxon>Pterygota</taxon>
        <taxon>Neoptera</taxon>
        <taxon>Paraneoptera</taxon>
        <taxon>Hemiptera</taxon>
        <taxon>Heteroptera</taxon>
        <taxon>Panheteroptera</taxon>
        <taxon>Cimicomorpha</taxon>
        <taxon>Reduviidae</taxon>
        <taxon>Harpactorinae</taxon>
        <taxon>Harpactorini</taxon>
        <taxon>Rhynocoris</taxon>
    </lineage>
</organism>
<keyword evidence="2" id="KW-0812">Transmembrane</keyword>
<evidence type="ECO:0000313" key="5">
    <source>
        <dbReference type="Proteomes" id="UP001461498"/>
    </source>
</evidence>
<dbReference type="EMBL" id="JAPXFL010000006">
    <property type="protein sequence ID" value="KAK9505089.1"/>
    <property type="molecule type" value="Genomic_DNA"/>
</dbReference>
<evidence type="ECO:0000313" key="4">
    <source>
        <dbReference type="EMBL" id="KAK9505089.1"/>
    </source>
</evidence>
<sequence>MDFQAKYNTKIPAVKRIMREAQELYEPTEDYSAHPLEDNLFEWHFTVRGSPGTEFEDGLYHGRIILPNQYPMKPPNIILLTPNGRFETNKKICLSISGHHPETWQPSWSIRTALLALIAFMPTPSKGTIGSLDYTPEERKALARRSLKWECPQCGVISSLLGKRPIDISNDESKLIKSVIFKGEDQPTLPNNVENLNVSTKGKNNEGNSIGTVSTDSSLSNNSQHCPTNLPTELENQSGFALGDKTFNIVVAGIVLAISFLLYRRLFLL</sequence>
<keyword evidence="5" id="KW-1185">Reference proteome</keyword>
<dbReference type="FunFam" id="3.10.110.10:FF:000086">
    <property type="entry name" value="Ubiquitin-conjugating enzyme E2 J1"/>
    <property type="match status" value="1"/>
</dbReference>
<dbReference type="PROSITE" id="PS50127">
    <property type="entry name" value="UBC_2"/>
    <property type="match status" value="1"/>
</dbReference>
<dbReference type="SMART" id="SM00212">
    <property type="entry name" value="UBCc"/>
    <property type="match status" value="1"/>
</dbReference>
<gene>
    <name evidence="4" type="ORF">O3M35_009231</name>
</gene>
<feature type="region of interest" description="Disordered" evidence="1">
    <location>
        <begin position="197"/>
        <end position="225"/>
    </location>
</feature>
<dbReference type="PANTHER" id="PTHR24067">
    <property type="entry name" value="UBIQUITIN-CONJUGATING ENZYME E2"/>
    <property type="match status" value="1"/>
</dbReference>
<dbReference type="InterPro" id="IPR016135">
    <property type="entry name" value="UBQ-conjugating_enzyme/RWD"/>
</dbReference>
<protein>
    <recommendedName>
        <fullName evidence="3">UBC core domain-containing protein</fullName>
    </recommendedName>
</protein>
<dbReference type="Pfam" id="PF00179">
    <property type="entry name" value="UQ_con"/>
    <property type="match status" value="1"/>
</dbReference>
<dbReference type="Proteomes" id="UP001461498">
    <property type="component" value="Unassembled WGS sequence"/>
</dbReference>
<dbReference type="Gene3D" id="3.10.110.10">
    <property type="entry name" value="Ubiquitin Conjugating Enzyme"/>
    <property type="match status" value="1"/>
</dbReference>
<evidence type="ECO:0000256" key="2">
    <source>
        <dbReference type="SAM" id="Phobius"/>
    </source>
</evidence>
<keyword evidence="2" id="KW-0472">Membrane</keyword>
<dbReference type="CDD" id="cd23799">
    <property type="entry name" value="UBCc_UBE2J"/>
    <property type="match status" value="1"/>
</dbReference>
<comment type="caution">
    <text evidence="4">The sequence shown here is derived from an EMBL/GenBank/DDBJ whole genome shotgun (WGS) entry which is preliminary data.</text>
</comment>
<proteinExistence type="predicted"/>
<evidence type="ECO:0000256" key="1">
    <source>
        <dbReference type="SAM" id="MobiDB-lite"/>
    </source>
</evidence>
<evidence type="ECO:0000259" key="3">
    <source>
        <dbReference type="PROSITE" id="PS50127"/>
    </source>
</evidence>
<dbReference type="AlphaFoldDB" id="A0AAW1D928"/>